<dbReference type="InterPro" id="IPR011128">
    <property type="entry name" value="G3P_DH_NAD-dep_N"/>
</dbReference>
<evidence type="ECO:0000259" key="14">
    <source>
        <dbReference type="Pfam" id="PF07479"/>
    </source>
</evidence>
<evidence type="ECO:0000256" key="12">
    <source>
        <dbReference type="RuleBase" id="RU361243"/>
    </source>
</evidence>
<feature type="active site" description="Proton acceptor" evidence="8">
    <location>
        <position position="204"/>
    </location>
</feature>
<dbReference type="InterPro" id="IPR013328">
    <property type="entry name" value="6PGD_dom2"/>
</dbReference>
<dbReference type="SUPFAM" id="SSF48179">
    <property type="entry name" value="6-phosphogluconate dehydrogenase C-terminal domain-like"/>
    <property type="match status" value="2"/>
</dbReference>
<reference evidence="15 16" key="1">
    <citation type="submission" date="2020-08" db="EMBL/GenBank/DDBJ databases">
        <authorList>
            <person name="Hejnol A."/>
        </authorList>
    </citation>
    <scope>NUCLEOTIDE SEQUENCE [LARGE SCALE GENOMIC DNA]</scope>
</reference>
<evidence type="ECO:0000256" key="5">
    <source>
        <dbReference type="ARBA" id="ARBA00023002"/>
    </source>
</evidence>
<dbReference type="PIRSF" id="PIRSF000114">
    <property type="entry name" value="Glycerol-3-P_dh"/>
    <property type="match status" value="1"/>
</dbReference>
<keyword evidence="5 11" id="KW-0560">Oxidoreductase</keyword>
<comment type="catalytic activity">
    <reaction evidence="7 12">
        <text>sn-glycerol 3-phosphate + NAD(+) = dihydroxyacetone phosphate + NADH + H(+)</text>
        <dbReference type="Rhea" id="RHEA:11092"/>
        <dbReference type="ChEBI" id="CHEBI:15378"/>
        <dbReference type="ChEBI" id="CHEBI:57540"/>
        <dbReference type="ChEBI" id="CHEBI:57597"/>
        <dbReference type="ChEBI" id="CHEBI:57642"/>
        <dbReference type="ChEBI" id="CHEBI:57945"/>
        <dbReference type="EC" id="1.1.1.8"/>
    </reaction>
</comment>
<feature type="binding site" evidence="10">
    <location>
        <position position="312"/>
    </location>
    <ligand>
        <name>NAD(+)</name>
        <dbReference type="ChEBI" id="CHEBI:57540"/>
    </ligand>
</feature>
<evidence type="ECO:0000256" key="11">
    <source>
        <dbReference type="RuleBase" id="RU000437"/>
    </source>
</evidence>
<evidence type="ECO:0000256" key="8">
    <source>
        <dbReference type="PIRSR" id="PIRSR000114-1"/>
    </source>
</evidence>
<feature type="binding site" evidence="9">
    <location>
        <position position="120"/>
    </location>
    <ligand>
        <name>substrate</name>
    </ligand>
</feature>
<feature type="binding site" evidence="9">
    <location>
        <begin position="312"/>
        <end position="313"/>
    </location>
    <ligand>
        <name>substrate</name>
    </ligand>
</feature>
<evidence type="ECO:0000256" key="2">
    <source>
        <dbReference type="ARBA" id="ARBA00005192"/>
    </source>
</evidence>
<dbReference type="FunFam" id="3.40.50.720:FF:000088">
    <property type="entry name" value="Glycerol-3-phosphate dehydrogenase [NAD(+)]"/>
    <property type="match status" value="1"/>
</dbReference>
<evidence type="ECO:0000256" key="9">
    <source>
        <dbReference type="PIRSR" id="PIRSR000114-2"/>
    </source>
</evidence>
<accession>A0A7I8VZA9</accession>
<dbReference type="GO" id="GO:0005975">
    <property type="term" value="P:carbohydrate metabolic process"/>
    <property type="evidence" value="ECO:0007669"/>
    <property type="project" value="InterPro"/>
</dbReference>
<comment type="similarity">
    <text evidence="3 11">Belongs to the NAD-dependent glycerol-3-phosphate dehydrogenase family.</text>
</comment>
<keyword evidence="6 10" id="KW-0520">NAD</keyword>
<evidence type="ECO:0000256" key="4">
    <source>
        <dbReference type="ARBA" id="ARBA00022490"/>
    </source>
</evidence>
<dbReference type="EC" id="1.1.1.8" evidence="12"/>
<dbReference type="InterPro" id="IPR006109">
    <property type="entry name" value="G3P_DH_NAD-dep_C"/>
</dbReference>
<dbReference type="InterPro" id="IPR006168">
    <property type="entry name" value="G3P_DH_NAD-dep"/>
</dbReference>
<dbReference type="AlphaFoldDB" id="A0A7I8VZA9"/>
<comment type="caution">
    <text evidence="15">The sequence shown here is derived from an EMBL/GenBank/DDBJ whole genome shotgun (WGS) entry which is preliminary data.</text>
</comment>
<dbReference type="OrthoDB" id="10263760at2759"/>
<evidence type="ECO:0000313" key="15">
    <source>
        <dbReference type="EMBL" id="CAD5121559.1"/>
    </source>
</evidence>
<evidence type="ECO:0000256" key="6">
    <source>
        <dbReference type="ARBA" id="ARBA00023027"/>
    </source>
</evidence>
<dbReference type="GO" id="GO:0046168">
    <property type="term" value="P:glycerol-3-phosphate catabolic process"/>
    <property type="evidence" value="ECO:0007669"/>
    <property type="project" value="UniProtKB-UniRule"/>
</dbReference>
<evidence type="ECO:0000256" key="7">
    <source>
        <dbReference type="ARBA" id="ARBA00048683"/>
    </source>
</evidence>
<dbReference type="PANTHER" id="PTHR11728">
    <property type="entry name" value="GLYCEROL-3-PHOSPHATE DEHYDROGENASE"/>
    <property type="match status" value="1"/>
</dbReference>
<dbReference type="NCBIfam" id="TIGR03376">
    <property type="entry name" value="glycerol3P_DH"/>
    <property type="match status" value="1"/>
</dbReference>
<dbReference type="InterPro" id="IPR017751">
    <property type="entry name" value="G3P_DH_NAD-dep_euk"/>
</dbReference>
<dbReference type="Gene3D" id="3.40.50.720">
    <property type="entry name" value="NAD(P)-binding Rossmann-like Domain"/>
    <property type="match status" value="1"/>
</dbReference>
<feature type="binding site" evidence="10">
    <location>
        <position position="41"/>
    </location>
    <ligand>
        <name>NAD(+)</name>
        <dbReference type="ChEBI" id="CHEBI:57540"/>
    </ligand>
</feature>
<protein>
    <recommendedName>
        <fullName evidence="12">Glycerol-3-phosphate dehydrogenase [NAD(+)]</fullName>
        <ecNumber evidence="12">1.1.1.8</ecNumber>
    </recommendedName>
</protein>
<dbReference type="GO" id="GO:0005829">
    <property type="term" value="C:cytosol"/>
    <property type="evidence" value="ECO:0007669"/>
    <property type="project" value="TreeGrafter"/>
</dbReference>
<dbReference type="GO" id="GO:0051287">
    <property type="term" value="F:NAD binding"/>
    <property type="evidence" value="ECO:0007669"/>
    <property type="project" value="UniProtKB-UniRule"/>
</dbReference>
<dbReference type="SUPFAM" id="SSF51735">
    <property type="entry name" value="NAD(P)-binding Rossmann-fold domains"/>
    <property type="match status" value="1"/>
</dbReference>
<dbReference type="EMBL" id="CAJFCJ010000014">
    <property type="protein sequence ID" value="CAD5121559.1"/>
    <property type="molecule type" value="Genomic_DNA"/>
</dbReference>
<dbReference type="InterPro" id="IPR008927">
    <property type="entry name" value="6-PGluconate_DH-like_C_sf"/>
</dbReference>
<gene>
    <name evidence="15" type="ORF">DGYR_LOCUS9501</name>
</gene>
<feature type="domain" description="Glycerol-3-phosphate dehydrogenase NAD-dependent C-terminal" evidence="14">
    <location>
        <begin position="249"/>
        <end position="384"/>
    </location>
</feature>
<dbReference type="FunFam" id="1.10.1040.10:FF:000004">
    <property type="entry name" value="Glycerol-3-phosphate dehydrogenase [NAD(+)]"/>
    <property type="match status" value="1"/>
</dbReference>
<dbReference type="Pfam" id="PF01210">
    <property type="entry name" value="NAD_Gly3P_dh_N"/>
    <property type="match status" value="1"/>
</dbReference>
<feature type="domain" description="Glycerol-3-phosphate dehydrogenase NAD-dependent N-terminal" evidence="13">
    <location>
        <begin position="5"/>
        <end position="172"/>
    </location>
</feature>
<sequence length="394" mass="43432">MSPKKVCIVGSGNWGMVIAKIIGNNVQNTKDFETSVSMYVFEEMVEGRKLTEIINTDHENTKYLPGHKVPANVVAIPDVIEAASDADVLVFVLPHQFMKNICKTLKGKVKESAVGITLIKGLDITEAGLDLISNMIRRELSIPCAVLMGANIASEVARENYCEATIGCKDKDIGNTFKDLMQTPYFRIVVVEDEATVELCGALKDVMEIAAGIADALDMIANTKAAVVRLGIFEYQLLLLKLVIPNIVNIVAVGAGFTEGLGFGDNTKAAVIRLGLMEMVKFIEEFFGQSKIETFLESCGIADLVTTCYSGRNRRCAEAYVRQYPKKSLKEIEIEMLDGQSLQGPITAAEVNHMLRKNNLENRFPIFTAVHYICVGDLSPTRFIDCLRDHPEHM</sequence>
<keyword evidence="4" id="KW-0963">Cytoplasm</keyword>
<comment type="subcellular location">
    <subcellularLocation>
        <location evidence="1">Cytoplasm</location>
    </subcellularLocation>
</comment>
<evidence type="ECO:0000256" key="3">
    <source>
        <dbReference type="ARBA" id="ARBA00011009"/>
    </source>
</evidence>
<evidence type="ECO:0000313" key="16">
    <source>
        <dbReference type="Proteomes" id="UP000549394"/>
    </source>
</evidence>
<feature type="binding site" evidence="10">
    <location>
        <begin position="10"/>
        <end position="15"/>
    </location>
    <ligand>
        <name>NAD(+)</name>
        <dbReference type="ChEBI" id="CHEBI:57540"/>
    </ligand>
</feature>
<dbReference type="InterPro" id="IPR036291">
    <property type="entry name" value="NAD(P)-bd_dom_sf"/>
</dbReference>
<name>A0A7I8VZA9_9ANNE</name>
<dbReference type="GO" id="GO:0042803">
    <property type="term" value="F:protein homodimerization activity"/>
    <property type="evidence" value="ECO:0007669"/>
    <property type="project" value="InterPro"/>
</dbReference>
<organism evidence="15 16">
    <name type="scientific">Dimorphilus gyrociliatus</name>
    <dbReference type="NCBI Taxonomy" id="2664684"/>
    <lineage>
        <taxon>Eukaryota</taxon>
        <taxon>Metazoa</taxon>
        <taxon>Spiralia</taxon>
        <taxon>Lophotrochozoa</taxon>
        <taxon>Annelida</taxon>
        <taxon>Polychaeta</taxon>
        <taxon>Polychaeta incertae sedis</taxon>
        <taxon>Dinophilidae</taxon>
        <taxon>Dimorphilus</taxon>
    </lineage>
</organism>
<proteinExistence type="inferred from homology"/>
<feature type="domain" description="Glycerol-3-phosphate dehydrogenase NAD-dependent C-terminal" evidence="14">
    <location>
        <begin position="193"/>
        <end position="241"/>
    </location>
</feature>
<keyword evidence="16" id="KW-1185">Reference proteome</keyword>
<comment type="pathway">
    <text evidence="2">Phospholipid metabolism; alpha-glycerophosphate cycle.</text>
</comment>
<dbReference type="PRINTS" id="PR00077">
    <property type="entry name" value="GPDHDRGNASE"/>
</dbReference>
<evidence type="ECO:0000256" key="1">
    <source>
        <dbReference type="ARBA" id="ARBA00004496"/>
    </source>
</evidence>
<dbReference type="GO" id="GO:0141152">
    <property type="term" value="F:glycerol-3-phosphate dehydrogenase (NAD+) activity"/>
    <property type="evidence" value="ECO:0007669"/>
    <property type="project" value="UniProtKB-UniRule"/>
</dbReference>
<evidence type="ECO:0000256" key="10">
    <source>
        <dbReference type="PIRSR" id="PIRSR000114-3"/>
    </source>
</evidence>
<dbReference type="Gene3D" id="1.10.1040.10">
    <property type="entry name" value="N-(1-d-carboxylethyl)-l-norvaline Dehydrogenase, domain 2"/>
    <property type="match status" value="2"/>
</dbReference>
<dbReference type="Proteomes" id="UP000549394">
    <property type="component" value="Unassembled WGS sequence"/>
</dbReference>
<feature type="binding site" evidence="10">
    <location>
        <position position="343"/>
    </location>
    <ligand>
        <name>NAD(+)</name>
        <dbReference type="ChEBI" id="CHEBI:57540"/>
    </ligand>
</feature>
<dbReference type="PANTHER" id="PTHR11728:SF8">
    <property type="entry name" value="GLYCEROL-3-PHOSPHATE DEHYDROGENASE [NAD(+)]-RELATED"/>
    <property type="match status" value="1"/>
</dbReference>
<feature type="binding site" evidence="10">
    <location>
        <position position="153"/>
    </location>
    <ligand>
        <name>NAD(+)</name>
        <dbReference type="ChEBI" id="CHEBI:57540"/>
    </ligand>
</feature>
<evidence type="ECO:0000259" key="13">
    <source>
        <dbReference type="Pfam" id="PF01210"/>
    </source>
</evidence>
<dbReference type="Pfam" id="PF07479">
    <property type="entry name" value="NAD_Gly3P_dh_C"/>
    <property type="match status" value="2"/>
</dbReference>
<feature type="binding site" evidence="10">
    <location>
        <position position="97"/>
    </location>
    <ligand>
        <name>NAD(+)</name>
        <dbReference type="ChEBI" id="CHEBI:57540"/>
    </ligand>
</feature>